<dbReference type="InterPro" id="IPR029058">
    <property type="entry name" value="AB_hydrolase_fold"/>
</dbReference>
<evidence type="ECO:0000313" key="3">
    <source>
        <dbReference type="Proteomes" id="UP000184932"/>
    </source>
</evidence>
<dbReference type="Pfam" id="PF05488">
    <property type="entry name" value="PAAR_motif"/>
    <property type="match status" value="1"/>
</dbReference>
<evidence type="ECO:0000256" key="1">
    <source>
        <dbReference type="SAM" id="Coils"/>
    </source>
</evidence>
<gene>
    <name evidence="2" type="ORF">SAMN05444002_1283</name>
</gene>
<dbReference type="EMBL" id="FSRL01000001">
    <property type="protein sequence ID" value="SIN89058.1"/>
    <property type="molecule type" value="Genomic_DNA"/>
</dbReference>
<evidence type="ECO:0000313" key="2">
    <source>
        <dbReference type="EMBL" id="SIN89058.1"/>
    </source>
</evidence>
<reference evidence="3" key="1">
    <citation type="submission" date="2016-11" db="EMBL/GenBank/DDBJ databases">
        <authorList>
            <person name="Varghese N."/>
            <person name="Submissions S."/>
        </authorList>
    </citation>
    <scope>NUCLEOTIDE SEQUENCE [LARGE SCALE GENOMIC DNA]</scope>
    <source>
        <strain evidence="3">DSM 29440</strain>
    </source>
</reference>
<proteinExistence type="predicted"/>
<organism evidence="2 3">
    <name type="scientific">Vannielia litorea</name>
    <dbReference type="NCBI Taxonomy" id="1217970"/>
    <lineage>
        <taxon>Bacteria</taxon>
        <taxon>Pseudomonadati</taxon>
        <taxon>Pseudomonadota</taxon>
        <taxon>Alphaproteobacteria</taxon>
        <taxon>Rhodobacterales</taxon>
        <taxon>Paracoccaceae</taxon>
        <taxon>Vannielia</taxon>
    </lineage>
</organism>
<keyword evidence="3" id="KW-1185">Reference proteome</keyword>
<keyword evidence="1" id="KW-0175">Coiled coil</keyword>
<dbReference type="STRING" id="1217970.SAMN05444002_1283"/>
<dbReference type="Proteomes" id="UP000184932">
    <property type="component" value="Unassembled WGS sequence"/>
</dbReference>
<dbReference type="InterPro" id="IPR008727">
    <property type="entry name" value="PAAR_motif"/>
</dbReference>
<dbReference type="Gene3D" id="2.60.200.60">
    <property type="match status" value="1"/>
</dbReference>
<sequence>MSFPAARFTDTHICSMCFVPPGLPIIPPCAITVLTGGLPQARMGDLCACIGPPPAAVDAIVFGSPTVLVMNQPAARMLDPTAKGGIITKGQPNVLIGIVGAGGSGGGMHTMPGLNPRPVCISLAAELAENQTAQDMAAMSAAAYLDGEGGDLPANTRRATQADLEALGLHDGTNDLTAMPDSDFNADVFVHTNPVTGEETYTVAFEGTTPDSGGDWGANVGQGVGMETEYYRRANEIGRTASASQPGKVRYTGHSLGGGMASAAATASGDPAYTFNAAGLHENTMEGGDPNADVQAYYLRTDPLNAAQDARWSPMPEAFGNRREMEPTAIWADSDRVPREMANPDNYVPDFIEQRALDAKRAALEKANQQLRFHSIEEMQRSLEAQEQQIRQEQQDNGCT</sequence>
<feature type="coiled-coil region" evidence="1">
    <location>
        <begin position="357"/>
        <end position="396"/>
    </location>
</feature>
<dbReference type="Gene3D" id="3.40.50.1820">
    <property type="entry name" value="alpha/beta hydrolase"/>
    <property type="match status" value="1"/>
</dbReference>
<dbReference type="CDD" id="cd14738">
    <property type="entry name" value="PAAR_2"/>
    <property type="match status" value="1"/>
</dbReference>
<accession>A0A1N6F176</accession>
<dbReference type="Pfam" id="PF26363">
    <property type="entry name" value="Phospholipase-like"/>
    <property type="match status" value="1"/>
</dbReference>
<name>A0A1N6F176_9RHOB</name>
<dbReference type="SUPFAM" id="SSF53474">
    <property type="entry name" value="alpha/beta-Hydrolases"/>
    <property type="match status" value="1"/>
</dbReference>
<dbReference type="AlphaFoldDB" id="A0A1N6F176"/>
<protein>
    <submittedName>
        <fullName evidence="2">PAAR motif-containing protein</fullName>
    </submittedName>
</protein>